<dbReference type="Proteomes" id="UP000295601">
    <property type="component" value="Unassembled WGS sequence"/>
</dbReference>
<reference evidence="1 2" key="1">
    <citation type="submission" date="2019-03" db="EMBL/GenBank/DDBJ databases">
        <title>Genomic analyses of the natural microbiome of Caenorhabditis elegans.</title>
        <authorList>
            <person name="Samuel B."/>
        </authorList>
    </citation>
    <scope>NUCLEOTIDE SEQUENCE [LARGE SCALE GENOMIC DNA]</scope>
    <source>
        <strain evidence="1 2">JUb18</strain>
    </source>
</reference>
<organism evidence="1 2">
    <name type="scientific">Leucobacter luti</name>
    <dbReference type="NCBI Taxonomy" id="340320"/>
    <lineage>
        <taxon>Bacteria</taxon>
        <taxon>Bacillati</taxon>
        <taxon>Actinomycetota</taxon>
        <taxon>Actinomycetes</taxon>
        <taxon>Micrococcales</taxon>
        <taxon>Microbacteriaceae</taxon>
        <taxon>Leucobacter</taxon>
    </lineage>
</organism>
<evidence type="ECO:0000313" key="2">
    <source>
        <dbReference type="Proteomes" id="UP000295601"/>
    </source>
</evidence>
<sequence>MGENTPYLCVDGDEVNQVLDTADELRLKVAKIAHAAADPRPRIGDVGRLVARPPEGQADAFLPLDASRNRWPGLKANTARLDGLPDIDEWVADDENVCSVRSACNGIRDP</sequence>
<dbReference type="EMBL" id="SNYA01000002">
    <property type="protein sequence ID" value="TDP94639.1"/>
    <property type="molecule type" value="Genomic_DNA"/>
</dbReference>
<dbReference type="AlphaFoldDB" id="A0A4R6S4G9"/>
<gene>
    <name evidence="1" type="ORF">EDF62_1060</name>
</gene>
<comment type="caution">
    <text evidence="1">The sequence shown here is derived from an EMBL/GenBank/DDBJ whole genome shotgun (WGS) entry which is preliminary data.</text>
</comment>
<proteinExistence type="predicted"/>
<keyword evidence="2" id="KW-1185">Reference proteome</keyword>
<accession>A0A4R6S4G9</accession>
<name>A0A4R6S4G9_9MICO</name>
<protein>
    <submittedName>
        <fullName evidence="1">Uncharacterized protein</fullName>
    </submittedName>
</protein>
<evidence type="ECO:0000313" key="1">
    <source>
        <dbReference type="EMBL" id="TDP94639.1"/>
    </source>
</evidence>